<keyword evidence="1" id="KW-1133">Transmembrane helix</keyword>
<comment type="caution">
    <text evidence="2">The sequence shown here is derived from an EMBL/GenBank/DDBJ whole genome shotgun (WGS) entry which is preliminary data.</text>
</comment>
<feature type="transmembrane region" description="Helical" evidence="1">
    <location>
        <begin position="245"/>
        <end position="263"/>
    </location>
</feature>
<dbReference type="EMBL" id="WTPW01000126">
    <property type="protein sequence ID" value="KAF0544247.1"/>
    <property type="molecule type" value="Genomic_DNA"/>
</dbReference>
<feature type="transmembrane region" description="Helical" evidence="1">
    <location>
        <begin position="20"/>
        <end position="41"/>
    </location>
</feature>
<dbReference type="AlphaFoldDB" id="A0A8H4AYD7"/>
<keyword evidence="3" id="KW-1185">Reference proteome</keyword>
<sequence length="322" mass="36664">MNSTPSASEIFLGGAYEIPQYVLACLPVIAVIGAISTQGLWSKLQWIFRCLGCPFCGLFYICCVQNNKADLCCYYLNKEYFARGTKSIPFRPFGLHAMKLEPTESQLKCFSECCSEASVLERLGSLTSAYYIFLGWAMGISKIFARQRCNDWPYIPISLLWTIPAVYKRAVHGRLVFKDVTVELNNFFLKQNERIIQVVPLQPHELIKKRIRVAITAFLSIAVPWSAVLMAYYTPPKGFFCRSKFISSYCTIWTFNSFLALILHLRGEVNLKGNWIVHVWFCICGVVVAILLLSFCLLSDVRIWWVQILGKGCDTSDWCSLT</sequence>
<gene>
    <name evidence="2" type="ORF">F8M41_002912</name>
</gene>
<reference evidence="2 3" key="1">
    <citation type="journal article" date="2019" name="Environ. Microbiol.">
        <title>At the nexus of three kingdoms: the genome of the mycorrhizal fungus Gigaspora margarita provides insights into plant, endobacterial and fungal interactions.</title>
        <authorList>
            <person name="Venice F."/>
            <person name="Ghignone S."/>
            <person name="Salvioli di Fossalunga A."/>
            <person name="Amselem J."/>
            <person name="Novero M."/>
            <person name="Xianan X."/>
            <person name="Sedzielewska Toro K."/>
            <person name="Morin E."/>
            <person name="Lipzen A."/>
            <person name="Grigoriev I.V."/>
            <person name="Henrissat B."/>
            <person name="Martin F.M."/>
            <person name="Bonfante P."/>
        </authorList>
    </citation>
    <scope>NUCLEOTIDE SEQUENCE [LARGE SCALE GENOMIC DNA]</scope>
    <source>
        <strain evidence="2 3">BEG34</strain>
    </source>
</reference>
<name>A0A8H4AYD7_GIGMA</name>
<organism evidence="2 3">
    <name type="scientific">Gigaspora margarita</name>
    <dbReference type="NCBI Taxonomy" id="4874"/>
    <lineage>
        <taxon>Eukaryota</taxon>
        <taxon>Fungi</taxon>
        <taxon>Fungi incertae sedis</taxon>
        <taxon>Mucoromycota</taxon>
        <taxon>Glomeromycotina</taxon>
        <taxon>Glomeromycetes</taxon>
        <taxon>Diversisporales</taxon>
        <taxon>Gigasporaceae</taxon>
        <taxon>Gigaspora</taxon>
    </lineage>
</organism>
<feature type="transmembrane region" description="Helical" evidence="1">
    <location>
        <begin position="275"/>
        <end position="295"/>
    </location>
</feature>
<dbReference type="Proteomes" id="UP000439903">
    <property type="component" value="Unassembled WGS sequence"/>
</dbReference>
<keyword evidence="1" id="KW-0472">Membrane</keyword>
<proteinExistence type="predicted"/>
<accession>A0A8H4AYD7</accession>
<dbReference type="OrthoDB" id="2318284at2759"/>
<evidence type="ECO:0000313" key="2">
    <source>
        <dbReference type="EMBL" id="KAF0544247.1"/>
    </source>
</evidence>
<protein>
    <submittedName>
        <fullName evidence="2">Uncharacterized protein</fullName>
    </submittedName>
</protein>
<evidence type="ECO:0000313" key="3">
    <source>
        <dbReference type="Proteomes" id="UP000439903"/>
    </source>
</evidence>
<keyword evidence="1" id="KW-0812">Transmembrane</keyword>
<feature type="transmembrane region" description="Helical" evidence="1">
    <location>
        <begin position="213"/>
        <end position="233"/>
    </location>
</feature>
<evidence type="ECO:0000256" key="1">
    <source>
        <dbReference type="SAM" id="Phobius"/>
    </source>
</evidence>